<dbReference type="RefSeq" id="WP_224420759.1">
    <property type="nucleotide sequence ID" value="NZ_JAGXFD010000001.1"/>
</dbReference>
<dbReference type="InterPro" id="IPR035965">
    <property type="entry name" value="PAS-like_dom_sf"/>
</dbReference>
<dbReference type="InterPro" id="IPR035919">
    <property type="entry name" value="EAL_sf"/>
</dbReference>
<dbReference type="InterPro" id="IPR029787">
    <property type="entry name" value="Nucleotide_cyclase"/>
</dbReference>
<dbReference type="Gene3D" id="3.30.70.270">
    <property type="match status" value="1"/>
</dbReference>
<dbReference type="NCBIfam" id="TIGR00254">
    <property type="entry name" value="GGDEF"/>
    <property type="match status" value="1"/>
</dbReference>
<keyword evidence="1" id="KW-1133">Transmembrane helix</keyword>
<dbReference type="Pfam" id="PF14827">
    <property type="entry name" value="dCache_3"/>
    <property type="match status" value="1"/>
</dbReference>
<dbReference type="PROSITE" id="PS50112">
    <property type="entry name" value="PAS"/>
    <property type="match status" value="1"/>
</dbReference>
<comment type="caution">
    <text evidence="5">The sequence shown here is derived from an EMBL/GenBank/DDBJ whole genome shotgun (WGS) entry which is preliminary data.</text>
</comment>
<feature type="transmembrane region" description="Helical" evidence="1">
    <location>
        <begin position="314"/>
        <end position="334"/>
    </location>
</feature>
<feature type="transmembrane region" description="Helical" evidence="1">
    <location>
        <begin position="15"/>
        <end position="37"/>
    </location>
</feature>
<evidence type="ECO:0000259" key="2">
    <source>
        <dbReference type="PROSITE" id="PS50112"/>
    </source>
</evidence>
<feature type="domain" description="EAL" evidence="3">
    <location>
        <begin position="699"/>
        <end position="950"/>
    </location>
</feature>
<dbReference type="Proteomes" id="UP001319883">
    <property type="component" value="Unassembled WGS sequence"/>
</dbReference>
<dbReference type="InterPro" id="IPR000160">
    <property type="entry name" value="GGDEF_dom"/>
</dbReference>
<evidence type="ECO:0000313" key="5">
    <source>
        <dbReference type="EMBL" id="MBZ9567707.1"/>
    </source>
</evidence>
<evidence type="ECO:0000313" key="6">
    <source>
        <dbReference type="Proteomes" id="UP001319883"/>
    </source>
</evidence>
<dbReference type="PROSITE" id="PS50883">
    <property type="entry name" value="EAL"/>
    <property type="match status" value="1"/>
</dbReference>
<gene>
    <name evidence="5" type="ORF">KGQ91_08425</name>
</gene>
<sequence length="959" mass="106629">MRHRTASDDRPRFSLTWRAIVLSSLLLLGIASLFTFIGHKSLTDQFRQSRETIYQARQREYRLTVTKSAGTLAQLASLAAASDNLGGAVRSGSPTRVSLAIDPFWPTLQLDVGVDALSVLDARGVLLGQRGQPLPGDDPPLAEWTRTVMQEEQPLTQLRCVRDCRQYAVVPVLSRGTSVGVVVLSRSLADLTRVAQHMSEGDVALLVSGPPRLIVSPQASLYPHPERYLSPWQGALLTLTNQERSMPVLREAADRIPLSRLTDRPWTFEQNERTYELTAFGLDDAARFPSSGYLVMLSDITPQVRAIRRDTRHILGLALVGWLAAEALLLLILWRPMARLRLLATLLPRLARRDFTRVREALPPGGRLYTDEIDTLERTTLQLAEQLETLEHTVSSRDRELTQRLSELSQERDFVAGLLDTAHVLILTQDARGRITLVNHFAETLSGRPREDLLGQPFSACFRIAQSPDTLTCPGQEEGTLVTPDDERRTIAWFHAPLPGEGQAAGTLISVGLDITDRKHAEERLSWLAHRDPLTNLYNRRYFQESLEKALVAEARGAVLFIDLDQFKEVNELSGHNAGDQLLKLVAEALSRELGGEAIIARLGGDEFSILLKNAEEAQAGQVARRIIQVLEMIDFSVGGRRHRAMGSIGIALYPEHGMTPTDLMASADLAMYKAKENGSQRWHQLSMVHRSREELQQRVYWVERIRQALRDDDFELVLQPILHLADNSVRHYEALLRMHGDNGNPVMPGLFIPIAERSGQIVELDRWVLRHGLKLLARLQRRGISLAVNLSGQSLHDPELTGFLADALAAAGADPRRLILEVTETAAVTDFATARGVLQGIRELGCQTALDDFGVGFSSFHYLGQLPADYIKIDGSFIQKLIDSPEDRLIVKAIADIANGFGKRTIAEFVDRESMLPLLAAYGITYAQGFHIGRPMPVEDVIDADGAPATENAHEDRR</sequence>
<dbReference type="SUPFAM" id="SSF55073">
    <property type="entry name" value="Nucleotide cyclase"/>
    <property type="match status" value="1"/>
</dbReference>
<dbReference type="SUPFAM" id="SSF55785">
    <property type="entry name" value="PYP-like sensor domain (PAS domain)"/>
    <property type="match status" value="1"/>
</dbReference>
<dbReference type="Pfam" id="PF00990">
    <property type="entry name" value="GGDEF"/>
    <property type="match status" value="1"/>
</dbReference>
<feature type="domain" description="PAS" evidence="2">
    <location>
        <begin position="411"/>
        <end position="456"/>
    </location>
</feature>
<dbReference type="PANTHER" id="PTHR44757">
    <property type="entry name" value="DIGUANYLATE CYCLASE DGCP"/>
    <property type="match status" value="1"/>
</dbReference>
<dbReference type="InterPro" id="IPR000014">
    <property type="entry name" value="PAS"/>
</dbReference>
<feature type="domain" description="GGDEF" evidence="4">
    <location>
        <begin position="555"/>
        <end position="688"/>
    </location>
</feature>
<dbReference type="CDD" id="cd00130">
    <property type="entry name" value="PAS"/>
    <property type="match status" value="1"/>
</dbReference>
<dbReference type="Gene3D" id="3.30.450.20">
    <property type="entry name" value="PAS domain"/>
    <property type="match status" value="1"/>
</dbReference>
<dbReference type="InterPro" id="IPR013767">
    <property type="entry name" value="PAS_fold"/>
</dbReference>
<dbReference type="CDD" id="cd01948">
    <property type="entry name" value="EAL"/>
    <property type="match status" value="1"/>
</dbReference>
<dbReference type="InterPro" id="IPR052155">
    <property type="entry name" value="Biofilm_reg_signaling"/>
</dbReference>
<organism evidence="5 6">
    <name type="scientific">Modicisalibacter tunisiensis</name>
    <dbReference type="NCBI Taxonomy" id="390637"/>
    <lineage>
        <taxon>Bacteria</taxon>
        <taxon>Pseudomonadati</taxon>
        <taxon>Pseudomonadota</taxon>
        <taxon>Gammaproteobacteria</taxon>
        <taxon>Oceanospirillales</taxon>
        <taxon>Halomonadaceae</taxon>
        <taxon>Modicisalibacter</taxon>
    </lineage>
</organism>
<protein>
    <submittedName>
        <fullName evidence="5">EAL domain-containing protein</fullName>
    </submittedName>
</protein>
<dbReference type="Gene3D" id="3.20.20.450">
    <property type="entry name" value="EAL domain"/>
    <property type="match status" value="1"/>
</dbReference>
<dbReference type="InterPro" id="IPR043128">
    <property type="entry name" value="Rev_trsase/Diguanyl_cyclase"/>
</dbReference>
<dbReference type="PROSITE" id="PS50887">
    <property type="entry name" value="GGDEF"/>
    <property type="match status" value="1"/>
</dbReference>
<evidence type="ECO:0000256" key="1">
    <source>
        <dbReference type="SAM" id="Phobius"/>
    </source>
</evidence>
<dbReference type="EMBL" id="JAGXFD010000001">
    <property type="protein sequence ID" value="MBZ9567707.1"/>
    <property type="molecule type" value="Genomic_DNA"/>
</dbReference>
<dbReference type="SUPFAM" id="SSF141868">
    <property type="entry name" value="EAL domain-like"/>
    <property type="match status" value="1"/>
</dbReference>
<proteinExistence type="predicted"/>
<evidence type="ECO:0000259" key="3">
    <source>
        <dbReference type="PROSITE" id="PS50883"/>
    </source>
</evidence>
<dbReference type="SMART" id="SM00052">
    <property type="entry name" value="EAL"/>
    <property type="match status" value="1"/>
</dbReference>
<keyword evidence="1" id="KW-0812">Transmembrane</keyword>
<keyword evidence="6" id="KW-1185">Reference proteome</keyword>
<reference evidence="5 6" key="1">
    <citation type="submission" date="2021-05" db="EMBL/GenBank/DDBJ databases">
        <title>Petroleum and Energy Research Collection (APPE): ex situ preservation of microbial diversity associated with the oil industry and exploitation of its biotechnological potential.</title>
        <authorList>
            <person name="Paixao C.T.M."/>
            <person name="Gomes M.B."/>
            <person name="Oliveira V.M."/>
        </authorList>
    </citation>
    <scope>NUCLEOTIDE SEQUENCE [LARGE SCALE GENOMIC DNA]</scope>
    <source>
        <strain evidence="5 6">LIT2</strain>
    </source>
</reference>
<name>A0ABS7WYJ2_9GAMM</name>
<accession>A0ABS7WYJ2</accession>
<dbReference type="InterPro" id="IPR001633">
    <property type="entry name" value="EAL_dom"/>
</dbReference>
<dbReference type="PANTHER" id="PTHR44757:SF4">
    <property type="entry name" value="DIGUANYLATE CYCLASE DGCE-RELATED"/>
    <property type="match status" value="1"/>
</dbReference>
<dbReference type="SMART" id="SM00267">
    <property type="entry name" value="GGDEF"/>
    <property type="match status" value="1"/>
</dbReference>
<dbReference type="CDD" id="cd01949">
    <property type="entry name" value="GGDEF"/>
    <property type="match status" value="1"/>
</dbReference>
<keyword evidence="1" id="KW-0472">Membrane</keyword>
<dbReference type="Pfam" id="PF00563">
    <property type="entry name" value="EAL"/>
    <property type="match status" value="1"/>
</dbReference>
<dbReference type="Pfam" id="PF00989">
    <property type="entry name" value="PAS"/>
    <property type="match status" value="1"/>
</dbReference>
<dbReference type="InterPro" id="IPR029150">
    <property type="entry name" value="dCache_3"/>
</dbReference>
<evidence type="ECO:0000259" key="4">
    <source>
        <dbReference type="PROSITE" id="PS50887"/>
    </source>
</evidence>